<accession>A0A2H0BK24</accession>
<comment type="caution">
    <text evidence="1">Lacks conserved residue(s) required for the propagation of feature annotation.</text>
</comment>
<comment type="caution">
    <text evidence="3">The sequence shown here is derived from an EMBL/GenBank/DDBJ whole genome shotgun (WGS) entry which is preliminary data.</text>
</comment>
<feature type="region of interest" description="Disordered" evidence="2">
    <location>
        <begin position="25"/>
        <end position="67"/>
    </location>
</feature>
<evidence type="ECO:0000313" key="3">
    <source>
        <dbReference type="EMBL" id="PIP58012.1"/>
    </source>
</evidence>
<evidence type="ECO:0000256" key="2">
    <source>
        <dbReference type="SAM" id="MobiDB-lite"/>
    </source>
</evidence>
<dbReference type="EMBL" id="PCSX01000038">
    <property type="protein sequence ID" value="PIP58012.1"/>
    <property type="molecule type" value="Genomic_DNA"/>
</dbReference>
<dbReference type="PROSITE" id="PS51128">
    <property type="entry name" value="ZF_DKSA_2"/>
    <property type="match status" value="1"/>
</dbReference>
<dbReference type="Proteomes" id="UP000229334">
    <property type="component" value="Unassembled WGS sequence"/>
</dbReference>
<protein>
    <submittedName>
        <fullName evidence="3">Uncharacterized protein</fullName>
    </submittedName>
</protein>
<feature type="compositionally biased region" description="Basic and acidic residues" evidence="2">
    <location>
        <begin position="48"/>
        <end position="67"/>
    </location>
</feature>
<gene>
    <name evidence="3" type="ORF">COX02_02570</name>
</gene>
<organism evidence="3 4">
    <name type="scientific">Candidatus Vogelbacteria bacterium CG22_combo_CG10-13_8_21_14_all_37_9</name>
    <dbReference type="NCBI Taxonomy" id="1975046"/>
    <lineage>
        <taxon>Bacteria</taxon>
        <taxon>Candidatus Vogeliibacteriota</taxon>
    </lineage>
</organism>
<evidence type="ECO:0000256" key="1">
    <source>
        <dbReference type="PROSITE-ProRule" id="PRU00510"/>
    </source>
</evidence>
<proteinExistence type="predicted"/>
<evidence type="ECO:0000313" key="4">
    <source>
        <dbReference type="Proteomes" id="UP000229334"/>
    </source>
</evidence>
<dbReference type="PANTHER" id="PTHR33823:SF5">
    <property type="entry name" value="DNAK SUPPRESSOR PROTEIN"/>
    <property type="match status" value="1"/>
</dbReference>
<name>A0A2H0BK24_9BACT</name>
<dbReference type="PANTHER" id="PTHR33823">
    <property type="entry name" value="RNA POLYMERASE-BINDING TRANSCRIPTION FACTOR DKSA-RELATED"/>
    <property type="match status" value="1"/>
</dbReference>
<sequence>MTLDIQYFKTRLEAEKVRLEAELNELGQRDPSKASDWNAQPSDTSEISFRDEVADRFEEQDERKETELSLEERLTNINLALTKIEAGSYGLCQVDQEPIEADRLEANPAAQTCKKHLDQN</sequence>
<feature type="compositionally biased region" description="Polar residues" evidence="2">
    <location>
        <begin position="35"/>
        <end position="47"/>
    </location>
</feature>
<dbReference type="Gene3D" id="1.20.120.910">
    <property type="entry name" value="DksA, coiled-coil domain"/>
    <property type="match status" value="1"/>
</dbReference>
<reference evidence="3 4" key="1">
    <citation type="submission" date="2017-09" db="EMBL/GenBank/DDBJ databases">
        <title>Depth-based differentiation of microbial function through sediment-hosted aquifers and enrichment of novel symbionts in the deep terrestrial subsurface.</title>
        <authorList>
            <person name="Probst A.J."/>
            <person name="Ladd B."/>
            <person name="Jarett J.K."/>
            <person name="Geller-Mcgrath D.E."/>
            <person name="Sieber C.M."/>
            <person name="Emerson J.B."/>
            <person name="Anantharaman K."/>
            <person name="Thomas B.C."/>
            <person name="Malmstrom R."/>
            <person name="Stieglmeier M."/>
            <person name="Klingl A."/>
            <person name="Woyke T."/>
            <person name="Ryan C.M."/>
            <person name="Banfield J.F."/>
        </authorList>
    </citation>
    <scope>NUCLEOTIDE SEQUENCE [LARGE SCALE GENOMIC DNA]</scope>
    <source>
        <strain evidence="3">CG22_combo_CG10-13_8_21_14_all_37_9</strain>
    </source>
</reference>
<dbReference type="AlphaFoldDB" id="A0A2H0BK24"/>